<dbReference type="Gene3D" id="3.40.50.300">
    <property type="entry name" value="P-loop containing nucleotide triphosphate hydrolases"/>
    <property type="match status" value="1"/>
</dbReference>
<feature type="domain" description="AAA+ ATPase" evidence="1">
    <location>
        <begin position="9"/>
        <end position="133"/>
    </location>
</feature>
<sequence length="716" mass="79895">MAALRHLSTNSHFVIAGISGIGKSALATRLAELLRKDFDIIIWIDARDLHDTSQLSDLDIRRHGTHQNISGLIRRHACLLILDDSELTPQQINTINLGSSKIILTCQTTSDPAAMTLSDLDTASARTLLEAGVSEPCPDKTFQRVTSNVGGHPLLLAALNRVAQTEDWDAVDECCEGAVDSVEDERHNKVCQRILLRHQAALTHELAFIRWCDTSRFDAELAEICVSSRAIKNLQKRAFLSATNAGDARVHDIVHKSIQAVIHVSQAQAETFKSRLDKFIYSEGEREELTLRRIADLHAPLLCRLLNSDQSASFVYAVALARSSDTSLELIGDPVPKAQAIATTNNWTGREIEIRAIIESVEAIYTITTNNKTTTEARQSLSKNIKALEILRSSPAAKDDILADIKHHHSKMLERLDKLTEAEAAFRELLATQPKHAAGRLQLARILAKTKRNAEALEECKIILKQDEVLTQTSQAAILLEALRLVSSIGSLEDIKTYEPLIMSALKRARDIDKAISFRLIAAVAQKTWYTIPSLVIQMFEAIEWRDAIPASDSERFDWAQAHKQAAKALKKHDHRHREFLTAAVDTYEHIRTPSPYQRIQFAEALILLGRFKDANSQLEQIVEARREEFWWQRRAQALLGLGEPGPAMAAINNALGTSKDPKYRAAFLQVRYLIKKTISDASAVDDLKEAIASLSADDKYRKQLEDDLADILQSN</sequence>
<dbReference type="InterPro" id="IPR027417">
    <property type="entry name" value="P-loop_NTPase"/>
</dbReference>
<name>A0ABT5DL20_9BACT</name>
<dbReference type="EMBL" id="JAQNDM010000002">
    <property type="protein sequence ID" value="MDC0714231.1"/>
    <property type="molecule type" value="Genomic_DNA"/>
</dbReference>
<gene>
    <name evidence="2" type="ORF">POL68_37565</name>
</gene>
<evidence type="ECO:0000313" key="2">
    <source>
        <dbReference type="EMBL" id="MDC0714231.1"/>
    </source>
</evidence>
<evidence type="ECO:0000313" key="3">
    <source>
        <dbReference type="Proteomes" id="UP001221838"/>
    </source>
</evidence>
<dbReference type="Proteomes" id="UP001221838">
    <property type="component" value="Unassembled WGS sequence"/>
</dbReference>
<keyword evidence="3" id="KW-1185">Reference proteome</keyword>
<dbReference type="InterPro" id="IPR011990">
    <property type="entry name" value="TPR-like_helical_dom_sf"/>
</dbReference>
<dbReference type="SUPFAM" id="SSF48452">
    <property type="entry name" value="TPR-like"/>
    <property type="match status" value="1"/>
</dbReference>
<protein>
    <submittedName>
        <fullName evidence="2">Tetratricopeptide repeat protein</fullName>
    </submittedName>
</protein>
<dbReference type="InterPro" id="IPR003593">
    <property type="entry name" value="AAA+_ATPase"/>
</dbReference>
<accession>A0ABT5DL20</accession>
<dbReference type="SUPFAM" id="SSF52540">
    <property type="entry name" value="P-loop containing nucleoside triphosphate hydrolases"/>
    <property type="match status" value="1"/>
</dbReference>
<reference evidence="2 3" key="1">
    <citation type="submission" date="2022-11" db="EMBL/GenBank/DDBJ databases">
        <title>Minimal conservation of predation-associated metabolite biosynthetic gene clusters underscores biosynthetic potential of Myxococcota including descriptions for ten novel species: Archangium lansinium sp. nov., Myxococcus landrumus sp. nov., Nannocystis bai.</title>
        <authorList>
            <person name="Ahearne A."/>
            <person name="Stevens C."/>
            <person name="Dowd S."/>
        </authorList>
    </citation>
    <scope>NUCLEOTIDE SEQUENCE [LARGE SCALE GENOMIC DNA]</scope>
    <source>
        <strain evidence="2 3">NCWAL01</strain>
    </source>
</reference>
<dbReference type="Gene3D" id="1.25.40.10">
    <property type="entry name" value="Tetratricopeptide repeat domain"/>
    <property type="match status" value="1"/>
</dbReference>
<dbReference type="SMART" id="SM00382">
    <property type="entry name" value="AAA"/>
    <property type="match status" value="1"/>
</dbReference>
<comment type="caution">
    <text evidence="2">The sequence shown here is derived from an EMBL/GenBank/DDBJ whole genome shotgun (WGS) entry which is preliminary data.</text>
</comment>
<evidence type="ECO:0000259" key="1">
    <source>
        <dbReference type="SMART" id="SM00382"/>
    </source>
</evidence>
<organism evidence="2 3">
    <name type="scientific">Stigmatella ashevillensis</name>
    <dbReference type="NCBI Taxonomy" id="2995309"/>
    <lineage>
        <taxon>Bacteria</taxon>
        <taxon>Pseudomonadati</taxon>
        <taxon>Myxococcota</taxon>
        <taxon>Myxococcia</taxon>
        <taxon>Myxococcales</taxon>
        <taxon>Cystobacterineae</taxon>
        <taxon>Archangiaceae</taxon>
        <taxon>Stigmatella</taxon>
    </lineage>
</organism>
<proteinExistence type="predicted"/>
<dbReference type="RefSeq" id="WP_272144800.1">
    <property type="nucleotide sequence ID" value="NZ_JAQNDM010000002.1"/>
</dbReference>